<keyword evidence="4" id="KW-1185">Reference proteome</keyword>
<dbReference type="RefSeq" id="WP_239365974.1">
    <property type="nucleotide sequence ID" value="NZ_JAKREW010000011.1"/>
</dbReference>
<gene>
    <name evidence="3" type="ORF">L4923_13880</name>
</gene>
<dbReference type="PANTHER" id="PTHR30273:SF2">
    <property type="entry name" value="PROTEIN FECR"/>
    <property type="match status" value="1"/>
</dbReference>
<evidence type="ECO:0000259" key="1">
    <source>
        <dbReference type="Pfam" id="PF04773"/>
    </source>
</evidence>
<dbReference type="Gene3D" id="2.60.120.1440">
    <property type="match status" value="1"/>
</dbReference>
<proteinExistence type="predicted"/>
<dbReference type="InterPro" id="IPR012373">
    <property type="entry name" value="Ferrdict_sens_TM"/>
</dbReference>
<evidence type="ECO:0000259" key="2">
    <source>
        <dbReference type="Pfam" id="PF16220"/>
    </source>
</evidence>
<organism evidence="3 4">
    <name type="scientific">Mesorhizobium retamae</name>
    <dbReference type="NCBI Taxonomy" id="2912854"/>
    <lineage>
        <taxon>Bacteria</taxon>
        <taxon>Pseudomonadati</taxon>
        <taxon>Pseudomonadota</taxon>
        <taxon>Alphaproteobacteria</taxon>
        <taxon>Hyphomicrobiales</taxon>
        <taxon>Phyllobacteriaceae</taxon>
        <taxon>Mesorhizobium</taxon>
    </lineage>
</organism>
<evidence type="ECO:0000313" key="4">
    <source>
        <dbReference type="Proteomes" id="UP001201701"/>
    </source>
</evidence>
<dbReference type="EMBL" id="JAKREW010000011">
    <property type="protein sequence ID" value="MCG7506109.1"/>
    <property type="molecule type" value="Genomic_DNA"/>
</dbReference>
<comment type="caution">
    <text evidence="3">The sequence shown here is derived from an EMBL/GenBank/DDBJ whole genome shotgun (WGS) entry which is preliminary data.</text>
</comment>
<dbReference type="PIRSF" id="PIRSF018266">
    <property type="entry name" value="FecR"/>
    <property type="match status" value="1"/>
</dbReference>
<dbReference type="Proteomes" id="UP001201701">
    <property type="component" value="Unassembled WGS sequence"/>
</dbReference>
<dbReference type="Pfam" id="PF04773">
    <property type="entry name" value="FecR"/>
    <property type="match status" value="1"/>
</dbReference>
<dbReference type="InterPro" id="IPR006860">
    <property type="entry name" value="FecR"/>
</dbReference>
<evidence type="ECO:0000313" key="3">
    <source>
        <dbReference type="EMBL" id="MCG7506109.1"/>
    </source>
</evidence>
<protein>
    <submittedName>
        <fullName evidence="3">FecR domain-containing protein</fullName>
    </submittedName>
</protein>
<reference evidence="3 4" key="1">
    <citation type="submission" date="2022-02" db="EMBL/GenBank/DDBJ databases">
        <title>Draft genome sequence of Mezorhizobium retamae strain IRAMC:0171 isolated from Retama raetam nodules.</title>
        <authorList>
            <person name="Bengaied R."/>
            <person name="Sbissi I."/>
            <person name="Huber K."/>
            <person name="Ghodbane F."/>
            <person name="Nouioui I."/>
            <person name="Tarhouni M."/>
            <person name="Gtari M."/>
        </authorList>
    </citation>
    <scope>NUCLEOTIDE SEQUENCE [LARGE SCALE GENOMIC DNA]</scope>
    <source>
        <strain evidence="3 4">IRAMC:0171</strain>
    </source>
</reference>
<dbReference type="InterPro" id="IPR032623">
    <property type="entry name" value="FecR_N"/>
</dbReference>
<accession>A0ABS9QF92</accession>
<sequence length="305" mass="32556">MRIVRLHSGEAGENDWAEFRRWRSTSAEHEAAAAEAELLWNDASNLHRDPRTGLIKPGRRKPVSRRAVLGGIGAAALALGGLRVTGALQGILSDHTTGTGQTSVIDLPDGSRAYLNAASALNIDFSPQRRSAELVGGQAYFEVVGDPLRRPFDVKAGDVTASALGTAFDVNRNLPDGATEITVTEHMVRVTSVSASQEIVLDAGETVIVSRDGHAGPVTTIEKSAAVAWRSGLYVAESRSLAQVVAALQAYHEGWLVIEDDKARLLRVNAVLDLRTPASSLDALASGLPIRIRRLSRFLTVISSV</sequence>
<feature type="domain" description="FecR N-terminal" evidence="2">
    <location>
        <begin position="4"/>
        <end position="37"/>
    </location>
</feature>
<name>A0ABS9QF92_9HYPH</name>
<dbReference type="PANTHER" id="PTHR30273">
    <property type="entry name" value="PERIPLASMIC SIGNAL SENSOR AND SIGMA FACTOR ACTIVATOR FECR-RELATED"/>
    <property type="match status" value="1"/>
</dbReference>
<feature type="domain" description="FecR protein" evidence="1">
    <location>
        <begin position="94"/>
        <end position="188"/>
    </location>
</feature>
<dbReference type="Pfam" id="PF16220">
    <property type="entry name" value="DUF4880"/>
    <property type="match status" value="1"/>
</dbReference>